<feature type="transmembrane region" description="Helical" evidence="8">
    <location>
        <begin position="124"/>
        <end position="147"/>
    </location>
</feature>
<accession>A0A7X1B608</accession>
<feature type="transmembrane region" description="Helical" evidence="8">
    <location>
        <begin position="168"/>
        <end position="189"/>
    </location>
</feature>
<evidence type="ECO:0000256" key="4">
    <source>
        <dbReference type="ARBA" id="ARBA00022475"/>
    </source>
</evidence>
<keyword evidence="4" id="KW-1003">Cell membrane</keyword>
<dbReference type="Proteomes" id="UP000526501">
    <property type="component" value="Unassembled WGS sequence"/>
</dbReference>
<dbReference type="Gene3D" id="1.20.1530.20">
    <property type="match status" value="1"/>
</dbReference>
<evidence type="ECO:0000256" key="8">
    <source>
        <dbReference type="SAM" id="Phobius"/>
    </source>
</evidence>
<comment type="caution">
    <text evidence="9">The sequence shown here is derived from an EMBL/GenBank/DDBJ whole genome shotgun (WGS) entry which is preliminary data.</text>
</comment>
<dbReference type="RefSeq" id="WP_185660138.1">
    <property type="nucleotide sequence ID" value="NZ_CAWPOO010000008.1"/>
</dbReference>
<name>A0A7X1B608_9BACT</name>
<evidence type="ECO:0000256" key="6">
    <source>
        <dbReference type="ARBA" id="ARBA00022989"/>
    </source>
</evidence>
<evidence type="ECO:0000256" key="2">
    <source>
        <dbReference type="ARBA" id="ARBA00010145"/>
    </source>
</evidence>
<keyword evidence="7 8" id="KW-0472">Membrane</keyword>
<feature type="transmembrane region" description="Helical" evidence="8">
    <location>
        <begin position="100"/>
        <end position="118"/>
    </location>
</feature>
<evidence type="ECO:0000313" key="10">
    <source>
        <dbReference type="Proteomes" id="UP000526501"/>
    </source>
</evidence>
<evidence type="ECO:0000256" key="3">
    <source>
        <dbReference type="ARBA" id="ARBA00022448"/>
    </source>
</evidence>
<gene>
    <name evidence="9" type="ORF">H5P27_09350</name>
</gene>
<evidence type="ECO:0000256" key="5">
    <source>
        <dbReference type="ARBA" id="ARBA00022692"/>
    </source>
</evidence>
<organism evidence="9 10">
    <name type="scientific">Pelagicoccus albus</name>
    <dbReference type="NCBI Taxonomy" id="415222"/>
    <lineage>
        <taxon>Bacteria</taxon>
        <taxon>Pseudomonadati</taxon>
        <taxon>Verrucomicrobiota</taxon>
        <taxon>Opitutia</taxon>
        <taxon>Puniceicoccales</taxon>
        <taxon>Pelagicoccaceae</taxon>
        <taxon>Pelagicoccus</taxon>
    </lineage>
</organism>
<keyword evidence="6 8" id="KW-1133">Transmembrane helix</keyword>
<dbReference type="Pfam" id="PF03547">
    <property type="entry name" value="Mem_trans"/>
    <property type="match status" value="1"/>
</dbReference>
<sequence length="304" mass="32627">MVVLESIVPVLILIAFGKFLSVRKFFPEGFFKELNRLTYFWGLPALLIYKVAEIDLTNDSGIGILYTLLIVIVASMVIGYACVFIFKVPRDSIGSFIQGSYRGNLAFVGFPVVFFALGTEGLDLGMFASGFCILFYNITGVLILILHAKGQSQSPIKAIWHHGLRNPLILACAVGFTLNLLGIAIPVMARRSLESVGQLALPLALIGLGSGLRLSELKGQIGLSMVATGINVAISPVLGYFVGRWLGLDAVSLKVAVIFLACPTAIFSYVLADILGNDVVMARNIVILSTVFSIVSLVLAVALL</sequence>
<dbReference type="PANTHER" id="PTHR36838">
    <property type="entry name" value="AUXIN EFFLUX CARRIER FAMILY PROTEIN"/>
    <property type="match status" value="1"/>
</dbReference>
<proteinExistence type="inferred from homology"/>
<dbReference type="AlphaFoldDB" id="A0A7X1B608"/>
<comment type="similarity">
    <text evidence="2">Belongs to the auxin efflux carrier (TC 2.A.69) family.</text>
</comment>
<keyword evidence="3" id="KW-0813">Transport</keyword>
<feature type="transmembrane region" description="Helical" evidence="8">
    <location>
        <begin position="284"/>
        <end position="303"/>
    </location>
</feature>
<dbReference type="InterPro" id="IPR038770">
    <property type="entry name" value="Na+/solute_symporter_sf"/>
</dbReference>
<protein>
    <submittedName>
        <fullName evidence="9">AEC family transporter</fullName>
    </submittedName>
</protein>
<dbReference type="GO" id="GO:0055085">
    <property type="term" value="P:transmembrane transport"/>
    <property type="evidence" value="ECO:0007669"/>
    <property type="project" value="InterPro"/>
</dbReference>
<feature type="transmembrane region" description="Helical" evidence="8">
    <location>
        <begin position="255"/>
        <end position="272"/>
    </location>
</feature>
<dbReference type="EMBL" id="JACHVC010000008">
    <property type="protein sequence ID" value="MBC2606252.1"/>
    <property type="molecule type" value="Genomic_DNA"/>
</dbReference>
<keyword evidence="10" id="KW-1185">Reference proteome</keyword>
<evidence type="ECO:0000256" key="1">
    <source>
        <dbReference type="ARBA" id="ARBA00004651"/>
    </source>
</evidence>
<dbReference type="InterPro" id="IPR004776">
    <property type="entry name" value="Mem_transp_PIN-like"/>
</dbReference>
<reference evidence="9 10" key="1">
    <citation type="submission" date="2020-07" db="EMBL/GenBank/DDBJ databases">
        <authorList>
            <person name="Feng X."/>
        </authorList>
    </citation>
    <scope>NUCLEOTIDE SEQUENCE [LARGE SCALE GENOMIC DNA]</scope>
    <source>
        <strain evidence="9 10">JCM23202</strain>
    </source>
</reference>
<evidence type="ECO:0000313" key="9">
    <source>
        <dbReference type="EMBL" id="MBC2606252.1"/>
    </source>
</evidence>
<evidence type="ECO:0000256" key="7">
    <source>
        <dbReference type="ARBA" id="ARBA00023136"/>
    </source>
</evidence>
<comment type="subcellular location">
    <subcellularLocation>
        <location evidence="1">Cell membrane</location>
        <topology evidence="1">Multi-pass membrane protein</topology>
    </subcellularLocation>
</comment>
<feature type="transmembrane region" description="Helical" evidence="8">
    <location>
        <begin position="64"/>
        <end position="88"/>
    </location>
</feature>
<feature type="transmembrane region" description="Helical" evidence="8">
    <location>
        <begin position="221"/>
        <end position="243"/>
    </location>
</feature>
<keyword evidence="5 8" id="KW-0812">Transmembrane</keyword>
<dbReference type="GO" id="GO:0005886">
    <property type="term" value="C:plasma membrane"/>
    <property type="evidence" value="ECO:0007669"/>
    <property type="project" value="UniProtKB-SubCell"/>
</dbReference>
<feature type="transmembrane region" description="Helical" evidence="8">
    <location>
        <begin position="6"/>
        <end position="22"/>
    </location>
</feature>